<feature type="compositionally biased region" description="Low complexity" evidence="2">
    <location>
        <begin position="271"/>
        <end position="284"/>
    </location>
</feature>
<dbReference type="InterPro" id="IPR038765">
    <property type="entry name" value="Papain-like_cys_pep_sf"/>
</dbReference>
<feature type="region of interest" description="Disordered" evidence="2">
    <location>
        <begin position="511"/>
        <end position="538"/>
    </location>
</feature>
<accession>A0A8B9CW85</accession>
<feature type="compositionally biased region" description="Pro residues" evidence="2">
    <location>
        <begin position="31"/>
        <end position="41"/>
    </location>
</feature>
<feature type="compositionally biased region" description="Low complexity" evidence="2">
    <location>
        <begin position="120"/>
        <end position="133"/>
    </location>
</feature>
<dbReference type="SUPFAM" id="SSF54001">
    <property type="entry name" value="Cysteine proteinases"/>
    <property type="match status" value="1"/>
</dbReference>
<reference evidence="4" key="2">
    <citation type="submission" date="2025-09" db="UniProtKB">
        <authorList>
            <consortium name="Ensembl"/>
        </authorList>
    </citation>
    <scope>IDENTIFICATION</scope>
</reference>
<evidence type="ECO:0000256" key="1">
    <source>
        <dbReference type="ARBA" id="ARBA00008455"/>
    </source>
</evidence>
<comment type="similarity">
    <text evidence="1">Belongs to the peptidase C1 family.</text>
</comment>
<dbReference type="InterPro" id="IPR000668">
    <property type="entry name" value="Peptidase_C1A_C"/>
</dbReference>
<dbReference type="SMART" id="SM00645">
    <property type="entry name" value="Pept_C1"/>
    <property type="match status" value="1"/>
</dbReference>
<evidence type="ECO:0000313" key="4">
    <source>
        <dbReference type="Ensembl" id="ENSABRP00000024422.1"/>
    </source>
</evidence>
<feature type="region of interest" description="Disordered" evidence="2">
    <location>
        <begin position="117"/>
        <end position="160"/>
    </location>
</feature>
<evidence type="ECO:0000313" key="5">
    <source>
        <dbReference type="Proteomes" id="UP000694426"/>
    </source>
</evidence>
<feature type="region of interest" description="Disordered" evidence="2">
    <location>
        <begin position="18"/>
        <end position="83"/>
    </location>
</feature>
<feature type="region of interest" description="Disordered" evidence="2">
    <location>
        <begin position="265"/>
        <end position="355"/>
    </location>
</feature>
<dbReference type="Pfam" id="PF00112">
    <property type="entry name" value="Peptidase_C1"/>
    <property type="match status" value="1"/>
</dbReference>
<dbReference type="Ensembl" id="ENSABRT00000034293.1">
    <property type="protein sequence ID" value="ENSABRP00000024422.1"/>
    <property type="gene ID" value="ENSABRG00000020492.1"/>
</dbReference>
<sequence length="630" mass="65163">MTLEDGIRYRLGTFRPPPTVMNMNEMHVSPSPAPPRGPPQGSPRAHTGKLRHASPRWQRPRGVPVPARGSAPGVEAGKGPRAAPAVWRRQLSTFPPRNPRAAAVVFLPRCSSLRSHRKAGPAAAESAEPGAQALRCPRAAADSSPGGGGQKTGSPGGVLLAPLNSRGGGPWGAGWSIPRGCPASAAPWWDLGALPLPCQEPGAPPGPGSPPQERAKLAAHAQHRGLDSWRGLILAAFPALGRAGCHSLPRKAKPCMARVGALCPPRKGNAGRESAAGSGRAATARGHKEGPPPRPVAHAHATPAGTRGRMLSAGAARAEPKFRKGDGSSGGEHLYPAPPPSHTQPGAAGVPNPRGPTPLCLQWGWGFNAGQWGTALGMPWKGREFGGCGGVSPCLEHPPPPQMAMDSNEVLPRHFDAATKWPGMIHEPLDQGNCAGSWAFSTAAVASDRISIHSMGHMTPSLSPQNLLSCDTRNQRGCSGGRLDGAWWYLRRRGVVTDECYPFTSPESQPAAQPCMMHSRSTGRGKRQATARCPNPQTHANDIYQSTPAYRLASSVSTHGTWVWGVLGAAGAAGAVPGAGEGNGVTPAATPPPLGAALSLAGIWGISKGIWGHPAGCLCVPPGVLGRAEA</sequence>
<dbReference type="AlphaFoldDB" id="A0A8B9CW85"/>
<keyword evidence="5" id="KW-1185">Reference proteome</keyword>
<dbReference type="InterPro" id="IPR013128">
    <property type="entry name" value="Peptidase_C1A"/>
</dbReference>
<dbReference type="Gene3D" id="3.90.70.10">
    <property type="entry name" value="Cysteine proteinases"/>
    <property type="match status" value="1"/>
</dbReference>
<evidence type="ECO:0000256" key="2">
    <source>
        <dbReference type="SAM" id="MobiDB-lite"/>
    </source>
</evidence>
<dbReference type="PANTHER" id="PTHR12411">
    <property type="entry name" value="CYSTEINE PROTEASE FAMILY C1-RELATED"/>
    <property type="match status" value="1"/>
</dbReference>
<reference evidence="4" key="1">
    <citation type="submission" date="2025-08" db="UniProtKB">
        <authorList>
            <consortium name="Ensembl"/>
        </authorList>
    </citation>
    <scope>IDENTIFICATION</scope>
</reference>
<organism evidence="4 5">
    <name type="scientific">Anser brachyrhynchus</name>
    <name type="common">Pink-footed goose</name>
    <dbReference type="NCBI Taxonomy" id="132585"/>
    <lineage>
        <taxon>Eukaryota</taxon>
        <taxon>Metazoa</taxon>
        <taxon>Chordata</taxon>
        <taxon>Craniata</taxon>
        <taxon>Vertebrata</taxon>
        <taxon>Euteleostomi</taxon>
        <taxon>Archelosauria</taxon>
        <taxon>Archosauria</taxon>
        <taxon>Dinosauria</taxon>
        <taxon>Saurischia</taxon>
        <taxon>Theropoda</taxon>
        <taxon>Coelurosauria</taxon>
        <taxon>Aves</taxon>
        <taxon>Neognathae</taxon>
        <taxon>Galloanserae</taxon>
        <taxon>Anseriformes</taxon>
        <taxon>Anatidae</taxon>
        <taxon>Anserinae</taxon>
        <taxon>Anser</taxon>
    </lineage>
</organism>
<proteinExistence type="inferred from homology"/>
<evidence type="ECO:0000259" key="3">
    <source>
        <dbReference type="SMART" id="SM00645"/>
    </source>
</evidence>
<dbReference type="GeneTree" id="ENSGT00940000160023"/>
<gene>
    <name evidence="4" type="primary">TINAGL1</name>
</gene>
<name>A0A8B9CW85_9AVES</name>
<protein>
    <submittedName>
        <fullName evidence="4">Tubulointerstitial nephritis antigen like 1</fullName>
    </submittedName>
</protein>
<dbReference type="GO" id="GO:0008234">
    <property type="term" value="F:cysteine-type peptidase activity"/>
    <property type="evidence" value="ECO:0007669"/>
    <property type="project" value="InterPro"/>
</dbReference>
<dbReference type="GO" id="GO:0006508">
    <property type="term" value="P:proteolysis"/>
    <property type="evidence" value="ECO:0007669"/>
    <property type="project" value="InterPro"/>
</dbReference>
<feature type="domain" description="Peptidase C1A papain C-terminal" evidence="3">
    <location>
        <begin position="411"/>
        <end position="579"/>
    </location>
</feature>
<dbReference type="Proteomes" id="UP000694426">
    <property type="component" value="Unplaced"/>
</dbReference>
<feature type="compositionally biased region" description="Gly residues" evidence="2">
    <location>
        <begin position="145"/>
        <end position="156"/>
    </location>
</feature>